<keyword evidence="3" id="KW-1185">Reference proteome</keyword>
<dbReference type="OrthoDB" id="241638at2"/>
<proteinExistence type="predicted"/>
<evidence type="ECO:0000259" key="1">
    <source>
        <dbReference type="Pfam" id="PF08450"/>
    </source>
</evidence>
<reference evidence="3" key="1">
    <citation type="submission" date="2016-05" db="EMBL/GenBank/DDBJ databases">
        <authorList>
            <person name="Baek K."/>
            <person name="Yang S.-J."/>
        </authorList>
    </citation>
    <scope>NUCLEOTIDE SEQUENCE [LARGE SCALE GENOMIC DNA]</scope>
    <source>
        <strain evidence="3">ST58-10</strain>
    </source>
</reference>
<accession>A0A1A9EYN1</accession>
<feature type="domain" description="SMP-30/Gluconolactonase/LRE-like region" evidence="1">
    <location>
        <begin position="42"/>
        <end position="317"/>
    </location>
</feature>
<reference evidence="2 3" key="2">
    <citation type="journal article" date="2018" name="Int. J. Syst. Evol. Microbiol.">
        <title>Marinobacterium aestuarii sp. nov., a benzene-degrading marine bacterium isolated from estuary sediment.</title>
        <authorList>
            <person name="Bae S.S."/>
            <person name="Jung J."/>
            <person name="Chung D."/>
            <person name="Baek K."/>
        </authorList>
    </citation>
    <scope>NUCLEOTIDE SEQUENCE [LARGE SCALE GENOMIC DNA]</scope>
    <source>
        <strain evidence="2 3">ST58-10</strain>
    </source>
</reference>
<dbReference type="PANTHER" id="PTHR47064">
    <property type="entry name" value="PUTATIVE (AFU_ORTHOLOGUE AFUA_1G08990)-RELATED"/>
    <property type="match status" value="1"/>
</dbReference>
<dbReference type="PANTHER" id="PTHR47064:SF2">
    <property type="entry name" value="SMP-30_GLUCONOLACTONASE_LRE-LIKE REGION DOMAIN-CONTAINING PROTEIN-RELATED"/>
    <property type="match status" value="1"/>
</dbReference>
<dbReference type="Proteomes" id="UP000078070">
    <property type="component" value="Chromosome"/>
</dbReference>
<dbReference type="Gene3D" id="2.120.10.30">
    <property type="entry name" value="TolB, C-terminal domain"/>
    <property type="match status" value="1"/>
</dbReference>
<dbReference type="Pfam" id="PF08450">
    <property type="entry name" value="SGL"/>
    <property type="match status" value="1"/>
</dbReference>
<dbReference type="SUPFAM" id="SSF63829">
    <property type="entry name" value="Calcium-dependent phosphotriesterase"/>
    <property type="match status" value="1"/>
</dbReference>
<organism evidence="2 3">
    <name type="scientific">Marinobacterium aestuarii</name>
    <dbReference type="NCBI Taxonomy" id="1821621"/>
    <lineage>
        <taxon>Bacteria</taxon>
        <taxon>Pseudomonadati</taxon>
        <taxon>Pseudomonadota</taxon>
        <taxon>Gammaproteobacteria</taxon>
        <taxon>Oceanospirillales</taxon>
        <taxon>Oceanospirillaceae</taxon>
        <taxon>Marinobacterium</taxon>
    </lineage>
</organism>
<evidence type="ECO:0000313" key="2">
    <source>
        <dbReference type="EMBL" id="ANG63224.1"/>
    </source>
</evidence>
<sequence>MPDFTPCDQPANGHFIAYSDEFCEVVGSDPQFYTVIETDAHEGPVYVEAENALYFTTLPASSNIPVANAKQVAIRKISLACDSFPLAPQAVTTVRAASNMANGMTLDSDGRLVICEQGTRTTQARISRLDIRTGAVERLVDEWRGLRFNSPNDVVVKSDGTVWFTDPSYGALQGFKDAPLVGDYVYRHDPATQQTSVVADSFNKPNGLAFSPDESILYINDSGAIQGPGSYFANLPHHIRAFDVRGGRQLENGRLFAVVSPGIPDGLKVDTCERVYSSSASGVQVFSRDSALLGEIIAPGVANFSFGGPENNVLYMMADTRIWAARIAAVGATRPPFTRQAAQP</sequence>
<dbReference type="InterPro" id="IPR011042">
    <property type="entry name" value="6-blade_b-propeller_TolB-like"/>
</dbReference>
<dbReference type="RefSeq" id="WP_067382805.1">
    <property type="nucleotide sequence ID" value="NZ_CP015839.1"/>
</dbReference>
<name>A0A1A9EYN1_9GAMM</name>
<dbReference type="EMBL" id="CP015839">
    <property type="protein sequence ID" value="ANG63224.1"/>
    <property type="molecule type" value="Genomic_DNA"/>
</dbReference>
<protein>
    <recommendedName>
        <fullName evidence="1">SMP-30/Gluconolactonase/LRE-like region domain-containing protein</fullName>
    </recommendedName>
</protein>
<evidence type="ECO:0000313" key="3">
    <source>
        <dbReference type="Proteomes" id="UP000078070"/>
    </source>
</evidence>
<dbReference type="KEGG" id="mars:A8C75_12565"/>
<dbReference type="AlphaFoldDB" id="A0A1A9EYN1"/>
<dbReference type="STRING" id="1821621.A8C75_12565"/>
<gene>
    <name evidence="2" type="ORF">A8C75_12565</name>
</gene>
<dbReference type="InterPro" id="IPR052988">
    <property type="entry name" value="Oryzine_lactonohydrolase"/>
</dbReference>
<dbReference type="InterPro" id="IPR013658">
    <property type="entry name" value="SGL"/>
</dbReference>